<keyword evidence="1 6" id="KW-0813">Transport</keyword>
<dbReference type="InParanoid" id="B8E295"/>
<keyword evidence="6" id="KW-0812">Transmembrane</keyword>
<keyword evidence="6" id="KW-0997">Cell inner membrane</keyword>
<keyword evidence="6" id="KW-1133">Transmembrane helix</keyword>
<feature type="domain" description="FMN-binding" evidence="7">
    <location>
        <begin position="94"/>
        <end position="176"/>
    </location>
</feature>
<dbReference type="KEGG" id="dtu:Dtur_1093"/>
<dbReference type="GO" id="GO:1990204">
    <property type="term" value="C:oxidoreductase complex"/>
    <property type="evidence" value="ECO:0000318"/>
    <property type="project" value="GO_Central"/>
</dbReference>
<dbReference type="SMART" id="SM00900">
    <property type="entry name" value="FMN_bind"/>
    <property type="match status" value="1"/>
</dbReference>
<reference evidence="9" key="1">
    <citation type="journal article" date="2016" name="Front. Microbiol.">
        <title>The complete genome sequence of hyperthermophile Dictyoglomus turgidum DSM 6724 reveals a specialized carbohydrate fermentor.</title>
        <authorList>
            <person name="Brumm P.J."/>
            <person name="Gowda K."/>
            <person name="Robb F.T."/>
            <person name="Mead D.A."/>
        </authorList>
    </citation>
    <scope>NUCLEOTIDE SEQUENCE [LARGE SCALE GENOMIC DNA]</scope>
    <source>
        <strain evidence="9">DSM 6724 / Z-1310</strain>
    </source>
</reference>
<protein>
    <recommendedName>
        <fullName evidence="6">Ion-translocating oxidoreductase complex subunit G</fullName>
        <ecNumber evidence="6">7.-.-.-</ecNumber>
    </recommendedName>
    <alternativeName>
        <fullName evidence="6">Rnf electron transport complex subunit G</fullName>
    </alternativeName>
</protein>
<comment type="cofactor">
    <cofactor evidence="6">
        <name>FMN</name>
        <dbReference type="ChEBI" id="CHEBI:58210"/>
    </cofactor>
</comment>
<comment type="subcellular location">
    <subcellularLocation>
        <location evidence="6">Cell inner membrane</location>
        <topology evidence="6">Single-pass membrane protein</topology>
    </subcellularLocation>
</comment>
<evidence type="ECO:0000256" key="2">
    <source>
        <dbReference type="ARBA" id="ARBA00022553"/>
    </source>
</evidence>
<evidence type="ECO:0000256" key="1">
    <source>
        <dbReference type="ARBA" id="ARBA00022448"/>
    </source>
</evidence>
<organism evidence="8 9">
    <name type="scientific">Dictyoglomus turgidum (strain DSM 6724 / Z-1310)</name>
    <dbReference type="NCBI Taxonomy" id="515635"/>
    <lineage>
        <taxon>Bacteria</taxon>
        <taxon>Pseudomonadati</taxon>
        <taxon>Dictyoglomota</taxon>
        <taxon>Dictyoglomia</taxon>
        <taxon>Dictyoglomales</taxon>
        <taxon>Dictyoglomaceae</taxon>
        <taxon>Dictyoglomus</taxon>
    </lineage>
</organism>
<dbReference type="eggNOG" id="COG4659">
    <property type="taxonomic scope" value="Bacteria"/>
</dbReference>
<sequence>MKNILRYGLTLMLICAIAAGVLAYTYENTQKVIELNKAKERNLLLKELLPEAIEFVPLSNKPKNIDPLVNINEIYIGKRDGKEVGKVWEVSTKGYSSDIVLLVAVNDKGVIEKVKVVSQQETPGLGTEVTKDNFLGQFIGKKEPNLEAKKNITPVSGATISSSAVVRAINEVLKHNRI</sequence>
<dbReference type="EMBL" id="CP001251">
    <property type="protein sequence ID" value="ACK42372.1"/>
    <property type="molecule type" value="Genomic_DNA"/>
</dbReference>
<feature type="modified residue" description="FMN phosphoryl threonine" evidence="6">
    <location>
        <position position="159"/>
    </location>
</feature>
<keyword evidence="5 6" id="KW-0249">Electron transport</keyword>
<gene>
    <name evidence="6" type="primary">rnfG</name>
    <name evidence="8" type="ordered locus">Dtur_1093</name>
</gene>
<evidence type="ECO:0000259" key="7">
    <source>
        <dbReference type="SMART" id="SM00900"/>
    </source>
</evidence>
<dbReference type="NCBIfam" id="TIGR01947">
    <property type="entry name" value="rnfG"/>
    <property type="match status" value="1"/>
</dbReference>
<accession>B8E295</accession>
<evidence type="ECO:0000256" key="6">
    <source>
        <dbReference type="HAMAP-Rule" id="MF_00479"/>
    </source>
</evidence>
<dbReference type="OrthoDB" id="9794010at2"/>
<keyword evidence="6" id="KW-1278">Translocase</keyword>
<evidence type="ECO:0000313" key="8">
    <source>
        <dbReference type="EMBL" id="ACK42372.1"/>
    </source>
</evidence>
<comment type="function">
    <text evidence="6">Part of a membrane-bound complex that couples electron transfer with translocation of ions across the membrane.</text>
</comment>
<keyword evidence="2 6" id="KW-0597">Phosphoprotein</keyword>
<evidence type="ECO:0000256" key="4">
    <source>
        <dbReference type="ARBA" id="ARBA00022643"/>
    </source>
</evidence>
<dbReference type="PANTHER" id="PTHR36118">
    <property type="entry name" value="ION-TRANSLOCATING OXIDOREDUCTASE COMPLEX SUBUNIT G"/>
    <property type="match status" value="1"/>
</dbReference>
<evidence type="ECO:0000256" key="3">
    <source>
        <dbReference type="ARBA" id="ARBA00022630"/>
    </source>
</evidence>
<dbReference type="GO" id="GO:0009055">
    <property type="term" value="F:electron transfer activity"/>
    <property type="evidence" value="ECO:0007669"/>
    <property type="project" value="InterPro"/>
</dbReference>
<comment type="subunit">
    <text evidence="6">The complex is composed of six subunits: RnfA, RnfB, RnfC, RnfD, RnfE and RnfG.</text>
</comment>
<proteinExistence type="inferred from homology"/>
<dbReference type="HAMAP" id="MF_00479">
    <property type="entry name" value="RsxG_RnfG"/>
    <property type="match status" value="1"/>
</dbReference>
<dbReference type="AlphaFoldDB" id="B8E295"/>
<evidence type="ECO:0000313" key="9">
    <source>
        <dbReference type="Proteomes" id="UP000007719"/>
    </source>
</evidence>
<keyword evidence="9" id="KW-1185">Reference proteome</keyword>
<dbReference type="GO" id="GO:0005886">
    <property type="term" value="C:plasma membrane"/>
    <property type="evidence" value="ECO:0000318"/>
    <property type="project" value="GO_Central"/>
</dbReference>
<dbReference type="GO" id="GO:0022900">
    <property type="term" value="P:electron transport chain"/>
    <property type="evidence" value="ECO:0007669"/>
    <property type="project" value="UniProtKB-UniRule"/>
</dbReference>
<dbReference type="InterPro" id="IPR007329">
    <property type="entry name" value="FMN-bd"/>
</dbReference>
<dbReference type="GO" id="GO:0016651">
    <property type="term" value="F:oxidoreductase activity, acting on NAD(P)H"/>
    <property type="evidence" value="ECO:0000318"/>
    <property type="project" value="GO_Central"/>
</dbReference>
<keyword evidence="6" id="KW-0472">Membrane</keyword>
<evidence type="ECO:0000256" key="5">
    <source>
        <dbReference type="ARBA" id="ARBA00022982"/>
    </source>
</evidence>
<dbReference type="PIRSF" id="PIRSF006091">
    <property type="entry name" value="E_trnsport_RnfG"/>
    <property type="match status" value="1"/>
</dbReference>
<dbReference type="HOGENOM" id="CLU_077882_1_1_0"/>
<dbReference type="PANTHER" id="PTHR36118:SF1">
    <property type="entry name" value="ION-TRANSLOCATING OXIDOREDUCTASE COMPLEX SUBUNIT G"/>
    <property type="match status" value="1"/>
</dbReference>
<keyword evidence="3 6" id="KW-0285">Flavoprotein</keyword>
<dbReference type="STRING" id="515635.Dtur_1093"/>
<keyword evidence="6" id="KW-1003">Cell membrane</keyword>
<dbReference type="EC" id="7.-.-.-" evidence="6"/>
<dbReference type="Proteomes" id="UP000007719">
    <property type="component" value="Chromosome"/>
</dbReference>
<dbReference type="RefSeq" id="WP_012583455.1">
    <property type="nucleotide sequence ID" value="NC_011661.1"/>
</dbReference>
<keyword evidence="4 6" id="KW-0288">FMN</keyword>
<dbReference type="InterPro" id="IPR010209">
    <property type="entry name" value="Ion_transpt_RnfG/RsxG"/>
</dbReference>
<dbReference type="GO" id="GO:0010181">
    <property type="term" value="F:FMN binding"/>
    <property type="evidence" value="ECO:0007669"/>
    <property type="project" value="InterPro"/>
</dbReference>
<dbReference type="Pfam" id="PF04205">
    <property type="entry name" value="FMN_bind"/>
    <property type="match status" value="1"/>
</dbReference>
<name>B8E295_DICTD</name>
<comment type="similarity">
    <text evidence="6">Belongs to the RnfG family.</text>
</comment>
<dbReference type="EnsemblBacteria" id="ACK42372">
    <property type="protein sequence ID" value="ACK42372"/>
    <property type="gene ID" value="Dtur_1093"/>
</dbReference>